<protein>
    <submittedName>
        <fullName evidence="3">NADP-dependent oxidoreductase</fullName>
    </submittedName>
</protein>
<evidence type="ECO:0000256" key="1">
    <source>
        <dbReference type="ARBA" id="ARBA00023002"/>
    </source>
</evidence>
<dbReference type="Pfam" id="PF16884">
    <property type="entry name" value="ADH_N_2"/>
    <property type="match status" value="1"/>
</dbReference>
<dbReference type="InterPro" id="IPR041694">
    <property type="entry name" value="ADH_N_2"/>
</dbReference>
<dbReference type="SUPFAM" id="SSF51735">
    <property type="entry name" value="NAD(P)-binding Rossmann-fold domains"/>
    <property type="match status" value="1"/>
</dbReference>
<evidence type="ECO:0000313" key="4">
    <source>
        <dbReference type="Proteomes" id="UP000236649"/>
    </source>
</evidence>
<dbReference type="Proteomes" id="UP000236649">
    <property type="component" value="Chromosome 1"/>
</dbReference>
<dbReference type="InterPro" id="IPR036291">
    <property type="entry name" value="NAD(P)-bd_dom_sf"/>
</dbReference>
<dbReference type="GeneID" id="55528407"/>
<dbReference type="EMBL" id="CP026105">
    <property type="protein sequence ID" value="AUT68389.1"/>
    <property type="molecule type" value="Genomic_DNA"/>
</dbReference>
<name>A0AAN1J7N7_9BURK</name>
<dbReference type="InterPro" id="IPR045010">
    <property type="entry name" value="MDR_fam"/>
</dbReference>
<evidence type="ECO:0000259" key="2">
    <source>
        <dbReference type="SMART" id="SM00829"/>
    </source>
</evidence>
<dbReference type="Pfam" id="PF00107">
    <property type="entry name" value="ADH_zinc_N"/>
    <property type="match status" value="1"/>
</dbReference>
<dbReference type="FunFam" id="3.40.50.720:FF:000121">
    <property type="entry name" value="Prostaglandin reductase 2"/>
    <property type="match status" value="1"/>
</dbReference>
<reference evidence="3 4" key="1">
    <citation type="submission" date="2018-01" db="EMBL/GenBank/DDBJ databases">
        <title>Species boundaries and ecological features among Paraburkholderia terrae DSMZ17804T, P. hospita DSMZ17164T and P. caribensis DSMZ13236T.</title>
        <authorList>
            <person name="Pratama A.A."/>
        </authorList>
    </citation>
    <scope>NUCLEOTIDE SEQUENCE [LARGE SCALE GENOMIC DNA]</scope>
    <source>
        <strain evidence="3 4">DSM 17164</strain>
    </source>
</reference>
<dbReference type="InterPro" id="IPR013149">
    <property type="entry name" value="ADH-like_C"/>
</dbReference>
<dbReference type="InterPro" id="IPR020843">
    <property type="entry name" value="ER"/>
</dbReference>
<dbReference type="Gene3D" id="3.40.50.720">
    <property type="entry name" value="NAD(P)-binding Rossmann-like Domain"/>
    <property type="match status" value="1"/>
</dbReference>
<keyword evidence="1" id="KW-0560">Oxidoreductase</keyword>
<dbReference type="PANTHER" id="PTHR43205">
    <property type="entry name" value="PROSTAGLANDIN REDUCTASE"/>
    <property type="match status" value="1"/>
</dbReference>
<gene>
    <name evidence="3" type="ORF">C2L64_08650</name>
</gene>
<dbReference type="InterPro" id="IPR011032">
    <property type="entry name" value="GroES-like_sf"/>
</dbReference>
<dbReference type="AlphaFoldDB" id="A0AAN1J7N7"/>
<sequence length="332" mass="35246">MSQINRQILLVSRPQGAASADNFKLVETPLPPLAEGEVRVRNHYLSLDPYMRGRMSDAKSYATPQPLNEVMIGGTTGEVIESKNAAFKPGDKVVGMSGWQEFGTSDGKALRKIDDTHVPLSAYLGPVGMPGVTAWYGLNRIIAPKAGETVVVSAASGAVGSVVGQLAKQAGARAVGIAGGPDKCRYVVETLGFDACVDYKAGNLYQDLKAATPDGVDGCFENVGGEGLDATLARMNAHGRIALCGFIAGYDGAPMPLKHPALLLTQRLLVQGFIVSEHMDVWPDALKELGTLVAQKKLQYRETVAQGLENAPEAFLGMLKGHNFGKQLVKLI</sequence>
<dbReference type="RefSeq" id="WP_090835177.1">
    <property type="nucleotide sequence ID" value="NZ_CADFGJ010000015.1"/>
</dbReference>
<dbReference type="SMART" id="SM00829">
    <property type="entry name" value="PKS_ER"/>
    <property type="match status" value="1"/>
</dbReference>
<dbReference type="GO" id="GO:0016628">
    <property type="term" value="F:oxidoreductase activity, acting on the CH-CH group of donors, NAD or NADP as acceptor"/>
    <property type="evidence" value="ECO:0007669"/>
    <property type="project" value="InterPro"/>
</dbReference>
<dbReference type="SUPFAM" id="SSF50129">
    <property type="entry name" value="GroES-like"/>
    <property type="match status" value="2"/>
</dbReference>
<dbReference type="PANTHER" id="PTHR43205:SF7">
    <property type="entry name" value="PROSTAGLANDIN REDUCTASE 1"/>
    <property type="match status" value="1"/>
</dbReference>
<accession>A0AAN1J7N7</accession>
<evidence type="ECO:0000313" key="3">
    <source>
        <dbReference type="EMBL" id="AUT68389.1"/>
    </source>
</evidence>
<proteinExistence type="predicted"/>
<feature type="domain" description="Enoyl reductase (ER)" evidence="2">
    <location>
        <begin position="18"/>
        <end position="329"/>
    </location>
</feature>
<dbReference type="Gene3D" id="3.90.180.10">
    <property type="entry name" value="Medium-chain alcohol dehydrogenases, catalytic domain"/>
    <property type="match status" value="1"/>
</dbReference>
<dbReference type="KEGG" id="phs:C2L64_08650"/>
<organism evidence="3 4">
    <name type="scientific">Paraburkholderia hospita</name>
    <dbReference type="NCBI Taxonomy" id="169430"/>
    <lineage>
        <taxon>Bacteria</taxon>
        <taxon>Pseudomonadati</taxon>
        <taxon>Pseudomonadota</taxon>
        <taxon>Betaproteobacteria</taxon>
        <taxon>Burkholderiales</taxon>
        <taxon>Burkholderiaceae</taxon>
        <taxon>Paraburkholderia</taxon>
    </lineage>
</organism>
<dbReference type="CDD" id="cd05288">
    <property type="entry name" value="PGDH"/>
    <property type="match status" value="1"/>
</dbReference>